<sequence>MLQLRPMLPDLMRCDIGNGKVASFWFDSWTDIGPLIEIAGDSGPRSLRVRKSAVVLDATSSGSWRLPAARSQQMQTIQIAITAIQPPEASNEPDRFLWRRTPDSFGPSFSSKVTWEFLRESTPTVFWHKAIWFKENVPRNTFMAWLALLRRLPTKDRLRRWGLNVTAECVLCSTALETHHHLFFECSFSSAIWQGFASQIRAHPPADLHAAAAWILSSSNRISREEVTLLKLIFQSTIYLVWKERNARIFTSVSTSSSGIHLALDRLLRDRLLSFPASPPAGPSLLSLYFASYRPP</sequence>
<organism evidence="2">
    <name type="scientific">Brassica campestris</name>
    <name type="common">Field mustard</name>
    <dbReference type="NCBI Taxonomy" id="3711"/>
    <lineage>
        <taxon>Eukaryota</taxon>
        <taxon>Viridiplantae</taxon>
        <taxon>Streptophyta</taxon>
        <taxon>Embryophyta</taxon>
        <taxon>Tracheophyta</taxon>
        <taxon>Spermatophyta</taxon>
        <taxon>Magnoliopsida</taxon>
        <taxon>eudicotyledons</taxon>
        <taxon>Gunneridae</taxon>
        <taxon>Pentapetalae</taxon>
        <taxon>rosids</taxon>
        <taxon>malvids</taxon>
        <taxon>Brassicales</taxon>
        <taxon>Brassicaceae</taxon>
        <taxon>Brassiceae</taxon>
        <taxon>Brassica</taxon>
    </lineage>
</organism>
<dbReference type="InterPro" id="IPR026960">
    <property type="entry name" value="RVT-Znf"/>
</dbReference>
<dbReference type="Pfam" id="PF13966">
    <property type="entry name" value="zf-RVT"/>
    <property type="match status" value="1"/>
</dbReference>
<feature type="domain" description="Reverse transcriptase zinc-binding" evidence="1">
    <location>
        <begin position="109"/>
        <end position="193"/>
    </location>
</feature>
<gene>
    <name evidence="2" type="ORF">BRAA06T23500Z</name>
</gene>
<evidence type="ECO:0000313" key="2">
    <source>
        <dbReference type="EMBL" id="VDC64960.1"/>
    </source>
</evidence>
<dbReference type="EMBL" id="LR031569">
    <property type="protein sequence ID" value="VDC64960.1"/>
    <property type="molecule type" value="Genomic_DNA"/>
</dbReference>
<protein>
    <recommendedName>
        <fullName evidence="1">Reverse transcriptase zinc-binding domain-containing protein</fullName>
    </recommendedName>
</protein>
<dbReference type="PANTHER" id="PTHR33116:SF66">
    <property type="entry name" value="REVERSE TRANSCRIPTASE ZINC-BINDING DOMAIN-CONTAINING PROTEIN"/>
    <property type="match status" value="1"/>
</dbReference>
<accession>A0A3P5YV91</accession>
<reference evidence="2" key="1">
    <citation type="submission" date="2018-11" db="EMBL/GenBank/DDBJ databases">
        <authorList>
            <consortium name="Genoscope - CEA"/>
            <person name="William W."/>
        </authorList>
    </citation>
    <scope>NUCLEOTIDE SEQUENCE</scope>
</reference>
<proteinExistence type="predicted"/>
<name>A0A3P5YV91_BRACM</name>
<dbReference type="PANTHER" id="PTHR33116">
    <property type="entry name" value="REVERSE TRANSCRIPTASE ZINC-BINDING DOMAIN-CONTAINING PROTEIN-RELATED-RELATED"/>
    <property type="match status" value="1"/>
</dbReference>
<evidence type="ECO:0000259" key="1">
    <source>
        <dbReference type="Pfam" id="PF13966"/>
    </source>
</evidence>
<dbReference type="AlphaFoldDB" id="A0A3P5YV91"/>